<comment type="caution">
    <text evidence="10">The sequence shown here is derived from an EMBL/GenBank/DDBJ whole genome shotgun (WGS) entry which is preliminary data.</text>
</comment>
<comment type="subcellular location">
    <subcellularLocation>
        <location evidence="1">Nucleus</location>
    </subcellularLocation>
</comment>
<organism evidence="10 11">
    <name type="scientific">Fusarium pseudograminearum (strain CS3096)</name>
    <name type="common">Wheat and barley crown-rot fungus</name>
    <dbReference type="NCBI Taxonomy" id="1028729"/>
    <lineage>
        <taxon>Eukaryota</taxon>
        <taxon>Fungi</taxon>
        <taxon>Dikarya</taxon>
        <taxon>Ascomycota</taxon>
        <taxon>Pezizomycotina</taxon>
        <taxon>Sordariomycetes</taxon>
        <taxon>Hypocreomycetidae</taxon>
        <taxon>Hypocreales</taxon>
        <taxon>Nectriaceae</taxon>
        <taxon>Fusarium</taxon>
    </lineage>
</organism>
<evidence type="ECO:0000313" key="10">
    <source>
        <dbReference type="EMBL" id="EKJ72048.1"/>
    </source>
</evidence>
<proteinExistence type="predicted"/>
<dbReference type="GO" id="GO:0000981">
    <property type="term" value="F:DNA-binding transcription factor activity, RNA polymerase II-specific"/>
    <property type="evidence" value="ECO:0007669"/>
    <property type="project" value="TreeGrafter"/>
</dbReference>
<evidence type="ECO:0000256" key="4">
    <source>
        <dbReference type="ARBA" id="ARBA00023015"/>
    </source>
</evidence>
<protein>
    <recommendedName>
        <fullName evidence="9">Xylanolytic transcriptional activator regulatory domain-containing protein</fullName>
    </recommendedName>
</protein>
<dbReference type="OrthoDB" id="6612291at2759"/>
<evidence type="ECO:0000256" key="8">
    <source>
        <dbReference type="SAM" id="MobiDB-lite"/>
    </source>
</evidence>
<dbReference type="HOGENOM" id="CLU_366828_0_0_1"/>
<feature type="compositionally biased region" description="Polar residues" evidence="8">
    <location>
        <begin position="54"/>
        <end position="72"/>
    </location>
</feature>
<keyword evidence="5" id="KW-0238">DNA-binding</keyword>
<keyword evidence="11" id="KW-1185">Reference proteome</keyword>
<feature type="region of interest" description="Disordered" evidence="8">
    <location>
        <begin position="548"/>
        <end position="620"/>
    </location>
</feature>
<evidence type="ECO:0000256" key="1">
    <source>
        <dbReference type="ARBA" id="ARBA00004123"/>
    </source>
</evidence>
<evidence type="ECO:0000313" key="11">
    <source>
        <dbReference type="Proteomes" id="UP000007978"/>
    </source>
</evidence>
<sequence length="791" mass="89346">MFCTLKEYSHTRKRKARCDTDGRSGNVHPRSFIHDLERELMNLETKINDAENAPTETSPATSNLRSGDEVAQTSITGHTEEHPTFAESSSGINLVRSALECAQQDYSNLETPSDSAETRPTLPETQKNNTRAALPPRELANNLKDTFFSSHQVQYPILNQEQFEDTMSQFYDNHDGRSNNSDLSPADVRVRFMINMVLAIPLMSMAGDHEESHALSKGFAANAMADVSHIMQTKNVQSLQCLLLLLLLSIVDSAPAPVWYISGLCMRMCIDLGYHSERTISMSSSVGATETGKEQEADVKRRLFWITYSFDRTFNILLGRPFTFDNLSVSIDLPSCSLTSTTRQQTLHWLELQRLQSKIVHRLHSTQEVRERNNTEQPELELCQWTNDMAQTLKEWNGFAQTLADPCGYDVNWWSYWHRTVLLILYRPSLLRPTLSPSETLSCYMAAKELIQLSFLRISEGLADFTWIDLHFQFMSGITMILIIWKSLEARNKAQEDWISLKSSLFQWKLILDRLGARWERIGRAREVLSKLADATVDLVEKVPAGLAEGTLHPRPSQNMRETRRSQRRSIVQRLRNMSRQDQSQTGAQDSSPPCSNAGFDRGTTQLSNNNSNPESRGQDVTNMQNLAEGTAGWTDSDINLQQETALGSQDAGNTSQWEAEQTLWPLLNLSDTTTGTDELDLWAYFSAPILGMENMAIPINSAIRPDESLNNSILNFQGDLSQFPSQNGANSTEESDYIQGYYATHHEGSNAAFGLNFYNVKGPDHVSRWATEPPLWILDHGPSENYFKTN</sequence>
<dbReference type="GO" id="GO:0006351">
    <property type="term" value="P:DNA-templated transcription"/>
    <property type="evidence" value="ECO:0007669"/>
    <property type="project" value="InterPro"/>
</dbReference>
<dbReference type="PANTHER" id="PTHR47782">
    <property type="entry name" value="ZN(II)2CYS6 TRANSCRIPTION FACTOR (EUROFUNG)-RELATED"/>
    <property type="match status" value="1"/>
</dbReference>
<dbReference type="GO" id="GO:0005634">
    <property type="term" value="C:nucleus"/>
    <property type="evidence" value="ECO:0007669"/>
    <property type="project" value="UniProtKB-SubCell"/>
</dbReference>
<dbReference type="Proteomes" id="UP000007978">
    <property type="component" value="Chromosome 3"/>
</dbReference>
<gene>
    <name evidence="10" type="ORF">FPSE_07790</name>
</gene>
<dbReference type="CDD" id="cd12148">
    <property type="entry name" value="fungal_TF_MHR"/>
    <property type="match status" value="1"/>
</dbReference>
<dbReference type="EMBL" id="AFNW01000265">
    <property type="protein sequence ID" value="EKJ72048.1"/>
    <property type="molecule type" value="Genomic_DNA"/>
</dbReference>
<dbReference type="InterPro" id="IPR007219">
    <property type="entry name" value="XnlR_reg_dom"/>
</dbReference>
<dbReference type="PANTHER" id="PTHR47782:SF1">
    <property type="entry name" value="PYRIMIDINE PATHWAY REGULATORY PROTEIN 1"/>
    <property type="match status" value="1"/>
</dbReference>
<evidence type="ECO:0000256" key="5">
    <source>
        <dbReference type="ARBA" id="ARBA00023125"/>
    </source>
</evidence>
<keyword evidence="7" id="KW-0539">Nucleus</keyword>
<evidence type="ECO:0000256" key="6">
    <source>
        <dbReference type="ARBA" id="ARBA00023163"/>
    </source>
</evidence>
<evidence type="ECO:0000256" key="2">
    <source>
        <dbReference type="ARBA" id="ARBA00022723"/>
    </source>
</evidence>
<dbReference type="RefSeq" id="XP_009259183.1">
    <property type="nucleotide sequence ID" value="XM_009260908.1"/>
</dbReference>
<accession>K3VGH9</accession>
<name>K3VGH9_FUSPC</name>
<dbReference type="InterPro" id="IPR052202">
    <property type="entry name" value="Yeast_MetPath_Reg"/>
</dbReference>
<reference evidence="10 11" key="1">
    <citation type="journal article" date="2012" name="PLoS Pathog.">
        <title>Comparative pathogenomics reveals horizontally acquired novel virulence genes in fungi infecting cereal hosts.</title>
        <authorList>
            <person name="Gardiner D.M."/>
            <person name="McDonald M.C."/>
            <person name="Covarelli L."/>
            <person name="Solomon P.S."/>
            <person name="Rusu A.G."/>
            <person name="Marshall M."/>
            <person name="Kazan K."/>
            <person name="Chakraborty S."/>
            <person name="McDonald B.A."/>
            <person name="Manners J.M."/>
        </authorList>
    </citation>
    <scope>NUCLEOTIDE SEQUENCE [LARGE SCALE GENOMIC DNA]</scope>
    <source>
        <strain evidence="10 11">CS3096</strain>
    </source>
</reference>
<keyword evidence="3" id="KW-0862">Zinc</keyword>
<dbReference type="Pfam" id="PF04082">
    <property type="entry name" value="Fungal_trans"/>
    <property type="match status" value="1"/>
</dbReference>
<evidence type="ECO:0000259" key="9">
    <source>
        <dbReference type="SMART" id="SM00906"/>
    </source>
</evidence>
<dbReference type="AlphaFoldDB" id="K3VGH9"/>
<dbReference type="KEGG" id="fpu:FPSE_07790"/>
<keyword evidence="4" id="KW-0805">Transcription regulation</keyword>
<feature type="domain" description="Xylanolytic transcriptional activator regulatory" evidence="9">
    <location>
        <begin position="258"/>
        <end position="340"/>
    </location>
</feature>
<feature type="compositionally biased region" description="Polar residues" evidence="8">
    <location>
        <begin position="603"/>
        <end position="620"/>
    </location>
</feature>
<dbReference type="SMART" id="SM00906">
    <property type="entry name" value="Fungal_trans"/>
    <property type="match status" value="1"/>
</dbReference>
<feature type="compositionally biased region" description="Polar residues" evidence="8">
    <location>
        <begin position="576"/>
        <end position="595"/>
    </location>
</feature>
<dbReference type="GO" id="GO:0043565">
    <property type="term" value="F:sequence-specific DNA binding"/>
    <property type="evidence" value="ECO:0007669"/>
    <property type="project" value="TreeGrafter"/>
</dbReference>
<dbReference type="eggNOG" id="ENOG502RVD5">
    <property type="taxonomic scope" value="Eukaryota"/>
</dbReference>
<evidence type="ECO:0000256" key="3">
    <source>
        <dbReference type="ARBA" id="ARBA00022833"/>
    </source>
</evidence>
<keyword evidence="6" id="KW-0804">Transcription</keyword>
<dbReference type="GO" id="GO:0008270">
    <property type="term" value="F:zinc ion binding"/>
    <property type="evidence" value="ECO:0007669"/>
    <property type="project" value="InterPro"/>
</dbReference>
<keyword evidence="2" id="KW-0479">Metal-binding</keyword>
<evidence type="ECO:0000256" key="7">
    <source>
        <dbReference type="ARBA" id="ARBA00023242"/>
    </source>
</evidence>
<dbReference type="GeneID" id="20366408"/>
<dbReference type="GO" id="GO:0045944">
    <property type="term" value="P:positive regulation of transcription by RNA polymerase II"/>
    <property type="evidence" value="ECO:0007669"/>
    <property type="project" value="TreeGrafter"/>
</dbReference>
<feature type="region of interest" description="Disordered" evidence="8">
    <location>
        <begin position="107"/>
        <end position="133"/>
    </location>
</feature>
<feature type="region of interest" description="Disordered" evidence="8">
    <location>
        <begin position="48"/>
        <end position="72"/>
    </location>
</feature>